<dbReference type="InterPro" id="IPR029068">
    <property type="entry name" value="Glyas_Bleomycin-R_OHBP_Dase"/>
</dbReference>
<evidence type="ECO:0008006" key="2">
    <source>
        <dbReference type="Google" id="ProtNLM"/>
    </source>
</evidence>
<dbReference type="Gene3D" id="3.10.180.10">
    <property type="entry name" value="2,3-Dihydroxybiphenyl 1,2-Dioxygenase, domain 1"/>
    <property type="match status" value="1"/>
</dbReference>
<sequence length="111" mass="12903">MQLNLLVLRCQNIETSKVFYEKLGLQFEKEQHGKDPIHYSSYVGDMTLELYPLKDGYNVENSRLGFNVELENIHAYLTNVGIEIVSEYEFDNKCTVVVIDPDDRKVELVNE</sequence>
<evidence type="ECO:0000313" key="1">
    <source>
        <dbReference type="EMBL" id="CAA6801109.1"/>
    </source>
</evidence>
<gene>
    <name evidence="1" type="ORF">HELGO_WM28003</name>
</gene>
<organism evidence="1">
    <name type="scientific">uncultured Sulfurovum sp</name>
    <dbReference type="NCBI Taxonomy" id="269237"/>
    <lineage>
        <taxon>Bacteria</taxon>
        <taxon>Pseudomonadati</taxon>
        <taxon>Campylobacterota</taxon>
        <taxon>Epsilonproteobacteria</taxon>
        <taxon>Campylobacterales</taxon>
        <taxon>Sulfurovaceae</taxon>
        <taxon>Sulfurovum</taxon>
        <taxon>environmental samples</taxon>
    </lineage>
</organism>
<dbReference type="AlphaFoldDB" id="A0A6S6S9A0"/>
<dbReference type="SUPFAM" id="SSF54593">
    <property type="entry name" value="Glyoxalase/Bleomycin resistance protein/Dihydroxybiphenyl dioxygenase"/>
    <property type="match status" value="1"/>
</dbReference>
<protein>
    <recommendedName>
        <fullName evidence="2">VOC domain-containing protein</fullName>
    </recommendedName>
</protein>
<proteinExistence type="predicted"/>
<reference evidence="1" key="1">
    <citation type="submission" date="2020-01" db="EMBL/GenBank/DDBJ databases">
        <authorList>
            <person name="Meier V. D."/>
            <person name="Meier V D."/>
        </authorList>
    </citation>
    <scope>NUCLEOTIDE SEQUENCE</scope>
    <source>
        <strain evidence="1">HLG_WM_MAG_04</strain>
    </source>
</reference>
<dbReference type="EMBL" id="CACVAX010000003">
    <property type="protein sequence ID" value="CAA6801109.1"/>
    <property type="molecule type" value="Genomic_DNA"/>
</dbReference>
<name>A0A6S6S9A0_9BACT</name>
<accession>A0A6S6S9A0</accession>